<dbReference type="EMBL" id="FUEG01000005">
    <property type="protein sequence ID" value="SJL04914.1"/>
    <property type="molecule type" value="Genomic_DNA"/>
</dbReference>
<protein>
    <submittedName>
        <fullName evidence="1">Uncharacterized protein</fullName>
    </submittedName>
</protein>
<dbReference type="AlphaFoldDB" id="A0A284R890"/>
<sequence>MSMNAIIKPRPPLFHLKSRREKAVERAWRLRVVLVALGKSSSSQEVTLPVQVAPGCSEKTTAIQSIHPLPPFIPSSASIHGKVLDEPIPALRPPAPPLLRKQPSQDGTLALAAGNTEKIQILGSMEYGPVPPPPQRGRHPPSFVPSSTVVHAAFDGLIHHPVYQFLMQGLQII</sequence>
<organism evidence="1 2">
    <name type="scientific">Armillaria ostoyae</name>
    <name type="common">Armillaria root rot fungus</name>
    <dbReference type="NCBI Taxonomy" id="47428"/>
    <lineage>
        <taxon>Eukaryota</taxon>
        <taxon>Fungi</taxon>
        <taxon>Dikarya</taxon>
        <taxon>Basidiomycota</taxon>
        <taxon>Agaricomycotina</taxon>
        <taxon>Agaricomycetes</taxon>
        <taxon>Agaricomycetidae</taxon>
        <taxon>Agaricales</taxon>
        <taxon>Marasmiineae</taxon>
        <taxon>Physalacriaceae</taxon>
        <taxon>Armillaria</taxon>
    </lineage>
</organism>
<gene>
    <name evidence="1" type="ORF">ARMOST_08285</name>
</gene>
<reference evidence="2" key="1">
    <citation type="journal article" date="2017" name="Nat. Ecol. Evol.">
        <title>Genome expansion and lineage-specific genetic innovations in the forest pathogenic fungi Armillaria.</title>
        <authorList>
            <person name="Sipos G."/>
            <person name="Prasanna A.N."/>
            <person name="Walter M.C."/>
            <person name="O'Connor E."/>
            <person name="Balint B."/>
            <person name="Krizsan K."/>
            <person name="Kiss B."/>
            <person name="Hess J."/>
            <person name="Varga T."/>
            <person name="Slot J."/>
            <person name="Riley R."/>
            <person name="Boka B."/>
            <person name="Rigling D."/>
            <person name="Barry K."/>
            <person name="Lee J."/>
            <person name="Mihaltcheva S."/>
            <person name="LaButti K."/>
            <person name="Lipzen A."/>
            <person name="Waldron R."/>
            <person name="Moloney N.M."/>
            <person name="Sperisen C."/>
            <person name="Kredics L."/>
            <person name="Vagvoelgyi C."/>
            <person name="Patrignani A."/>
            <person name="Fitzpatrick D."/>
            <person name="Nagy I."/>
            <person name="Doyle S."/>
            <person name="Anderson J.B."/>
            <person name="Grigoriev I.V."/>
            <person name="Gueldener U."/>
            <person name="Muensterkoetter M."/>
            <person name="Nagy L.G."/>
        </authorList>
    </citation>
    <scope>NUCLEOTIDE SEQUENCE [LARGE SCALE GENOMIC DNA]</scope>
    <source>
        <strain evidence="2">C18/9</strain>
    </source>
</reference>
<name>A0A284R890_ARMOS</name>
<evidence type="ECO:0000313" key="2">
    <source>
        <dbReference type="Proteomes" id="UP000219338"/>
    </source>
</evidence>
<keyword evidence="2" id="KW-1185">Reference proteome</keyword>
<dbReference type="Proteomes" id="UP000219338">
    <property type="component" value="Unassembled WGS sequence"/>
</dbReference>
<evidence type="ECO:0000313" key="1">
    <source>
        <dbReference type="EMBL" id="SJL04914.1"/>
    </source>
</evidence>
<accession>A0A284R890</accession>
<proteinExistence type="predicted"/>